<dbReference type="NCBIfam" id="TIGR04183">
    <property type="entry name" value="Por_Secre_tail"/>
    <property type="match status" value="1"/>
</dbReference>
<dbReference type="AlphaFoldDB" id="A0AAE3YF00"/>
<feature type="domain" description="Secretion system C-terminal sorting" evidence="2">
    <location>
        <begin position="506"/>
        <end position="573"/>
    </location>
</feature>
<name>A0AAE3YF00_9FLAO</name>
<protein>
    <recommendedName>
        <fullName evidence="2">Secretion system C-terminal sorting domain-containing protein</fullName>
    </recommendedName>
</protein>
<evidence type="ECO:0000313" key="3">
    <source>
        <dbReference type="EMBL" id="MDR6528996.1"/>
    </source>
</evidence>
<proteinExistence type="predicted"/>
<evidence type="ECO:0000313" key="4">
    <source>
        <dbReference type="Proteomes" id="UP001184861"/>
    </source>
</evidence>
<accession>A0AAE3YF00</accession>
<sequence length="576" mass="63798">MGDFYLFLHLKNYTMKKTLLLCLLLILNTLTLDAQNNLQLNRLLQSNTGSPSQTITPSYLKAFSDGSVYTHVIVSGNVNFFGNQINTGTNKASLFAKLDPSGNLISQAYITSANIQPSSYDNAKNIDVNSQGETIYSIETSNNTTFHSNSGIITPLANYAYEIIKISSSGEFLWKKSITNSTANPKVFCFYDKNGDVIIWVGQNQGGSLTFDNQTYDPISCFIAKLDGQTGNIVYLKKYDDLDPWTGHFAFDENNNMYAFYEPFSYPTTYNIGNIQVNGNADELNFLMVKFDSSGNPVFGKNFYENVPAGTRKYSWPIDIKYNGLNFFIYEVLSRNTIGTSSFLSLNGVYHTDPYLTKSIANEISIVSKTGDVLSSTPIFTSGTYDSNQFDVDGSGNSYIYGRWFDKITLGNTEYQMPTYSSNVIKFSSNGGLSFIEPIVQNSFSDLNQKISISGNKLFLSGNTSAQSIKGTAINNLGGSNYYIAELLQGGTLSTKENVSNNDLKIYPNPAQDFITIENGKKLSSVKIYDVSGKLVLSTNILSNKIDVSTLTTGNYMIEVFDESSKLIVRKKLIKK</sequence>
<evidence type="ECO:0000259" key="2">
    <source>
        <dbReference type="Pfam" id="PF18962"/>
    </source>
</evidence>
<evidence type="ECO:0000256" key="1">
    <source>
        <dbReference type="ARBA" id="ARBA00022729"/>
    </source>
</evidence>
<keyword evidence="1" id="KW-0732">Signal</keyword>
<dbReference type="InterPro" id="IPR026444">
    <property type="entry name" value="Secre_tail"/>
</dbReference>
<dbReference type="EMBL" id="JAVDQY010000007">
    <property type="protein sequence ID" value="MDR6528996.1"/>
    <property type="molecule type" value="Genomic_DNA"/>
</dbReference>
<comment type="caution">
    <text evidence="3">The sequence shown here is derived from an EMBL/GenBank/DDBJ whole genome shotgun (WGS) entry which is preliminary data.</text>
</comment>
<dbReference type="Pfam" id="PF18962">
    <property type="entry name" value="Por_Secre_tail"/>
    <property type="match status" value="1"/>
</dbReference>
<reference evidence="3" key="1">
    <citation type="submission" date="2023-07" db="EMBL/GenBank/DDBJ databases">
        <title>Sorghum-associated microbial communities from plants grown in Nebraska, USA.</title>
        <authorList>
            <person name="Schachtman D."/>
        </authorList>
    </citation>
    <scope>NUCLEOTIDE SEQUENCE</scope>
    <source>
        <strain evidence="3">DS2360</strain>
    </source>
</reference>
<dbReference type="Proteomes" id="UP001184861">
    <property type="component" value="Unassembled WGS sequence"/>
</dbReference>
<organism evidence="3 4">
    <name type="scientific">Chryseobacterium rhizosphaerae</name>
    <dbReference type="NCBI Taxonomy" id="395937"/>
    <lineage>
        <taxon>Bacteria</taxon>
        <taxon>Pseudomonadati</taxon>
        <taxon>Bacteroidota</taxon>
        <taxon>Flavobacteriia</taxon>
        <taxon>Flavobacteriales</taxon>
        <taxon>Weeksellaceae</taxon>
        <taxon>Chryseobacterium group</taxon>
        <taxon>Chryseobacterium</taxon>
    </lineage>
</organism>
<gene>
    <name evidence="3" type="ORF">J2787_004437</name>
</gene>
<dbReference type="RefSeq" id="WP_309948206.1">
    <property type="nucleotide sequence ID" value="NZ_JAVDQY010000007.1"/>
</dbReference>